<dbReference type="GeneID" id="25470731"/>
<gene>
    <name evidence="2" type="ORF">ENH_00005400</name>
</gene>
<keyword evidence="1" id="KW-0175">Coiled coil</keyword>
<organism evidence="2 3">
    <name type="scientific">Eimeria necatrix</name>
    <dbReference type="NCBI Taxonomy" id="51315"/>
    <lineage>
        <taxon>Eukaryota</taxon>
        <taxon>Sar</taxon>
        <taxon>Alveolata</taxon>
        <taxon>Apicomplexa</taxon>
        <taxon>Conoidasida</taxon>
        <taxon>Coccidia</taxon>
        <taxon>Eucoccidiorida</taxon>
        <taxon>Eimeriorina</taxon>
        <taxon>Eimeriidae</taxon>
        <taxon>Eimeria</taxon>
    </lineage>
</organism>
<evidence type="ECO:0000313" key="3">
    <source>
        <dbReference type="Proteomes" id="UP000030754"/>
    </source>
</evidence>
<reference evidence="2" key="1">
    <citation type="submission" date="2013-10" db="EMBL/GenBank/DDBJ databases">
        <title>Genomic analysis of the causative agents of coccidiosis in chickens.</title>
        <authorList>
            <person name="Reid A.J."/>
            <person name="Blake D."/>
            <person name="Billington K."/>
            <person name="Browne H."/>
            <person name="Dunn M."/>
            <person name="Hung S."/>
            <person name="Kawahara F."/>
            <person name="Miranda-Saavedra D."/>
            <person name="Mourier T."/>
            <person name="Nagra H."/>
            <person name="Otto T.D."/>
            <person name="Rawlings N."/>
            <person name="Sanchez A."/>
            <person name="Sanders M."/>
            <person name="Subramaniam C."/>
            <person name="Tay Y."/>
            <person name="Dear P."/>
            <person name="Doerig C."/>
            <person name="Gruber A."/>
            <person name="Parkinson J."/>
            <person name="Shirley M."/>
            <person name="Wan K.L."/>
            <person name="Berriman M."/>
            <person name="Tomley F."/>
            <person name="Pain A."/>
        </authorList>
    </citation>
    <scope>NUCLEOTIDE SEQUENCE [LARGE SCALE GENOMIC DNA]</scope>
    <source>
        <strain evidence="2">Houghton</strain>
    </source>
</reference>
<keyword evidence="3" id="KW-1185">Reference proteome</keyword>
<dbReference type="OrthoDB" id="347397at2759"/>
<dbReference type="AlphaFoldDB" id="U6MQU3"/>
<dbReference type="Proteomes" id="UP000030754">
    <property type="component" value="Unassembled WGS sequence"/>
</dbReference>
<dbReference type="VEuPathDB" id="ToxoDB:ENH_00005400"/>
<feature type="coiled-coil region" evidence="1">
    <location>
        <begin position="108"/>
        <end position="139"/>
    </location>
</feature>
<dbReference type="RefSeq" id="XP_013433930.1">
    <property type="nucleotide sequence ID" value="XM_013578476.1"/>
</dbReference>
<evidence type="ECO:0000313" key="2">
    <source>
        <dbReference type="EMBL" id="CDJ65463.1"/>
    </source>
</evidence>
<evidence type="ECO:0000256" key="1">
    <source>
        <dbReference type="SAM" id="Coils"/>
    </source>
</evidence>
<accession>U6MQU3</accession>
<dbReference type="EMBL" id="HG723172">
    <property type="protein sequence ID" value="CDJ65463.1"/>
    <property type="molecule type" value="Genomic_DNA"/>
</dbReference>
<name>U6MQU3_9EIME</name>
<sequence>MEEESIFGSFDAAGASGAPGGLPDVAFASFAESRSSAAEAPLSLRSEAPNEDKNEVDPLALKLAAEIKAAAASAAAAAARPCAVPLRVSNLRQMELEAASGETLISLFANLLQSLDKMLRKVQQQKQQLQQQLGRDARALWSGVGDGKDFEGLFAVGGEGDFEGDFPAERKEGRSLSIAFLKKTTSMNFSADSKPQVQQICEQLIDKFAARLVKDNSLSLPQETQEEFLKAWREGTAERLRDQSLSFLQTNSKGPTWTAEG</sequence>
<protein>
    <submittedName>
        <fullName evidence="2">Uncharacterized protein</fullName>
    </submittedName>
</protein>
<reference evidence="2" key="2">
    <citation type="submission" date="2013-10" db="EMBL/GenBank/DDBJ databases">
        <authorList>
            <person name="Aslett M."/>
        </authorList>
    </citation>
    <scope>NUCLEOTIDE SEQUENCE [LARGE SCALE GENOMIC DNA]</scope>
    <source>
        <strain evidence="2">Houghton</strain>
    </source>
</reference>
<proteinExistence type="predicted"/>